<feature type="domain" description="Ig-like" evidence="10">
    <location>
        <begin position="139"/>
        <end position="222"/>
    </location>
</feature>
<feature type="chain" id="PRO_5027828741" evidence="9">
    <location>
        <begin position="16"/>
        <end position="288"/>
    </location>
</feature>
<dbReference type="InterPro" id="IPR007110">
    <property type="entry name" value="Ig-like_dom"/>
</dbReference>
<keyword evidence="11" id="KW-1185">Reference proteome</keyword>
<dbReference type="Gene3D" id="2.60.40.10">
    <property type="entry name" value="Immunoglobulins"/>
    <property type="match status" value="2"/>
</dbReference>
<evidence type="ECO:0000256" key="1">
    <source>
        <dbReference type="ARBA" id="ARBA00004167"/>
    </source>
</evidence>
<dbReference type="GO" id="GO:0005886">
    <property type="term" value="C:plasma membrane"/>
    <property type="evidence" value="ECO:0007669"/>
    <property type="project" value="TreeGrafter"/>
</dbReference>
<evidence type="ECO:0000256" key="6">
    <source>
        <dbReference type="ARBA" id="ARBA00023136"/>
    </source>
</evidence>
<dbReference type="GO" id="GO:0030246">
    <property type="term" value="F:carbohydrate binding"/>
    <property type="evidence" value="ECO:0007669"/>
    <property type="project" value="UniProtKB-KW"/>
</dbReference>
<keyword evidence="5 8" id="KW-1133">Transmembrane helix</keyword>
<keyword evidence="6 8" id="KW-0472">Membrane</keyword>
<accession>A0A6P6DKQ6</accession>
<evidence type="ECO:0000256" key="7">
    <source>
        <dbReference type="ARBA" id="ARBA00038361"/>
    </source>
</evidence>
<dbReference type="GeneID" id="101588709"/>
<dbReference type="RefSeq" id="XP_023560654.1">
    <property type="nucleotide sequence ID" value="XM_023704886.1"/>
</dbReference>
<dbReference type="AlphaFoldDB" id="A0A6P6DKQ6"/>
<dbReference type="Proteomes" id="UP000515203">
    <property type="component" value="Unplaced"/>
</dbReference>
<evidence type="ECO:0000256" key="2">
    <source>
        <dbReference type="ARBA" id="ARBA00022692"/>
    </source>
</evidence>
<organism evidence="11 12">
    <name type="scientific">Octodon degus</name>
    <name type="common">Degu</name>
    <name type="synonym">Sciurus degus</name>
    <dbReference type="NCBI Taxonomy" id="10160"/>
    <lineage>
        <taxon>Eukaryota</taxon>
        <taxon>Metazoa</taxon>
        <taxon>Chordata</taxon>
        <taxon>Craniata</taxon>
        <taxon>Vertebrata</taxon>
        <taxon>Euteleostomi</taxon>
        <taxon>Mammalia</taxon>
        <taxon>Eutheria</taxon>
        <taxon>Euarchontoglires</taxon>
        <taxon>Glires</taxon>
        <taxon>Rodentia</taxon>
        <taxon>Hystricomorpha</taxon>
        <taxon>Octodontidae</taxon>
        <taxon>Octodon</taxon>
    </lineage>
</organism>
<evidence type="ECO:0000313" key="11">
    <source>
        <dbReference type="Proteomes" id="UP000515203"/>
    </source>
</evidence>
<sequence>MLLPLLALLWAGSLAVHPRYMPDLVSVQEGLCALLPCQFYFRFSSLRDFATGSWLRDGSDRLRYSPVATNNPQQQVPGEVQGRFRLLWDLQTRNCSLLIRDAQSRDSGSYFFQMHPENFGRNFYPNPLTVNVTALTHTPDILIHGPLESGRPSNLTCSVPWACEHGTPPIFSWQGPSVSHLGPTVTNSPVLMLTPQPQDHGTTLTCQVTLPGAGVIVEKTVQLNVTYSTRSSTVDISPGPSSGKSEPMAEVVLVTIVEVAVKILLLGLCLFFLSGEVTVVHSSQNAHT</sequence>
<dbReference type="InterPro" id="IPR051036">
    <property type="entry name" value="SIGLEC"/>
</dbReference>
<comment type="subcellular location">
    <subcellularLocation>
        <location evidence="1">Membrane</location>
        <topology evidence="1">Single-pass membrane protein</topology>
    </subcellularLocation>
</comment>
<reference evidence="12" key="1">
    <citation type="submission" date="2025-08" db="UniProtKB">
        <authorList>
            <consortium name="RefSeq"/>
        </authorList>
    </citation>
    <scope>IDENTIFICATION</scope>
</reference>
<feature type="transmembrane region" description="Helical" evidence="8">
    <location>
        <begin position="251"/>
        <end position="273"/>
    </location>
</feature>
<dbReference type="Pfam" id="PF07686">
    <property type="entry name" value="V-set"/>
    <property type="match status" value="1"/>
</dbReference>
<evidence type="ECO:0000313" key="12">
    <source>
        <dbReference type="RefSeq" id="XP_023560654.1"/>
    </source>
</evidence>
<feature type="domain" description="Ig-like" evidence="10">
    <location>
        <begin position="18"/>
        <end position="110"/>
    </location>
</feature>
<dbReference type="GO" id="GO:0033691">
    <property type="term" value="F:sialic acid binding"/>
    <property type="evidence" value="ECO:0007669"/>
    <property type="project" value="TreeGrafter"/>
</dbReference>
<evidence type="ECO:0000256" key="3">
    <source>
        <dbReference type="ARBA" id="ARBA00022734"/>
    </source>
</evidence>
<dbReference type="SUPFAM" id="SSF48726">
    <property type="entry name" value="Immunoglobulin"/>
    <property type="match status" value="2"/>
</dbReference>
<comment type="similarity">
    <text evidence="7">Belongs to the immunoglobulin superfamily. SIGLEC (sialic acid binding Ig-like lectin) family.</text>
</comment>
<evidence type="ECO:0000256" key="4">
    <source>
        <dbReference type="ARBA" id="ARBA00022889"/>
    </source>
</evidence>
<keyword evidence="2 8" id="KW-0812">Transmembrane</keyword>
<evidence type="ECO:0000256" key="5">
    <source>
        <dbReference type="ARBA" id="ARBA00022989"/>
    </source>
</evidence>
<keyword evidence="9" id="KW-0732">Signal</keyword>
<evidence type="ECO:0000256" key="8">
    <source>
        <dbReference type="SAM" id="Phobius"/>
    </source>
</evidence>
<dbReference type="InterPro" id="IPR013783">
    <property type="entry name" value="Ig-like_fold"/>
</dbReference>
<dbReference type="GO" id="GO:0007155">
    <property type="term" value="P:cell adhesion"/>
    <property type="evidence" value="ECO:0007669"/>
    <property type="project" value="UniProtKB-KW"/>
</dbReference>
<dbReference type="SMART" id="SM00409">
    <property type="entry name" value="IG"/>
    <property type="match status" value="2"/>
</dbReference>
<protein>
    <submittedName>
        <fullName evidence="12">Sialic acid-binding Ig-like lectin 13 isoform X2</fullName>
    </submittedName>
</protein>
<dbReference type="InterPro" id="IPR013106">
    <property type="entry name" value="Ig_V-set"/>
</dbReference>
<dbReference type="PANTHER" id="PTHR12035">
    <property type="entry name" value="SIALIC ACID BINDING IMMUNOGLOBULIN-LIKE LECTIN"/>
    <property type="match status" value="1"/>
</dbReference>
<evidence type="ECO:0000256" key="9">
    <source>
        <dbReference type="SAM" id="SignalP"/>
    </source>
</evidence>
<gene>
    <name evidence="12" type="primary">LOC101588709</name>
</gene>
<name>A0A6P6DKQ6_OCTDE</name>
<dbReference type="InterPro" id="IPR003599">
    <property type="entry name" value="Ig_sub"/>
</dbReference>
<evidence type="ECO:0000259" key="10">
    <source>
        <dbReference type="PROSITE" id="PS50835"/>
    </source>
</evidence>
<dbReference type="InterPro" id="IPR036179">
    <property type="entry name" value="Ig-like_dom_sf"/>
</dbReference>
<dbReference type="PANTHER" id="PTHR12035:SF136">
    <property type="entry name" value="MYELOID CELL SURFACE ANTIGEN CD33"/>
    <property type="match status" value="1"/>
</dbReference>
<feature type="signal peptide" evidence="9">
    <location>
        <begin position="1"/>
        <end position="15"/>
    </location>
</feature>
<proteinExistence type="inferred from homology"/>
<keyword evidence="4" id="KW-0130">Cell adhesion</keyword>
<keyword evidence="3" id="KW-0430">Lectin</keyword>
<dbReference type="PROSITE" id="PS50835">
    <property type="entry name" value="IG_LIKE"/>
    <property type="match status" value="2"/>
</dbReference>